<protein>
    <submittedName>
        <fullName evidence="2">Uncharacterized protein</fullName>
    </submittedName>
</protein>
<reference evidence="3" key="1">
    <citation type="submission" date="2023-01" db="EMBL/GenBank/DDBJ databases">
        <title>Key to firefly adult light organ development and bioluminescence: homeobox transcription factors regulate luciferase expression and transportation to peroxisome.</title>
        <authorList>
            <person name="Fu X."/>
        </authorList>
    </citation>
    <scope>NUCLEOTIDE SEQUENCE [LARGE SCALE GENOMIC DNA]</scope>
</reference>
<evidence type="ECO:0000313" key="3">
    <source>
        <dbReference type="Proteomes" id="UP001353858"/>
    </source>
</evidence>
<dbReference type="AlphaFoldDB" id="A0AAN7SMT0"/>
<dbReference type="PANTHER" id="PTHR47055:SF3">
    <property type="entry name" value="PHORBOL-ESTER_DAG-TYPE DOMAIN-CONTAINING PROTEIN"/>
    <property type="match status" value="1"/>
</dbReference>
<accession>A0AAN7SMT0</accession>
<dbReference type="PANTHER" id="PTHR47055">
    <property type="entry name" value="DDE_TNP_1_7 DOMAIN-CONTAINING PROTEIN"/>
    <property type="match status" value="1"/>
</dbReference>
<dbReference type="InterPro" id="IPR052638">
    <property type="entry name" value="PiggyBac_TE-derived"/>
</dbReference>
<evidence type="ECO:0000256" key="1">
    <source>
        <dbReference type="SAM" id="MobiDB-lite"/>
    </source>
</evidence>
<organism evidence="2 3">
    <name type="scientific">Aquatica leii</name>
    <dbReference type="NCBI Taxonomy" id="1421715"/>
    <lineage>
        <taxon>Eukaryota</taxon>
        <taxon>Metazoa</taxon>
        <taxon>Ecdysozoa</taxon>
        <taxon>Arthropoda</taxon>
        <taxon>Hexapoda</taxon>
        <taxon>Insecta</taxon>
        <taxon>Pterygota</taxon>
        <taxon>Neoptera</taxon>
        <taxon>Endopterygota</taxon>
        <taxon>Coleoptera</taxon>
        <taxon>Polyphaga</taxon>
        <taxon>Elateriformia</taxon>
        <taxon>Elateroidea</taxon>
        <taxon>Lampyridae</taxon>
        <taxon>Luciolinae</taxon>
        <taxon>Aquatica</taxon>
    </lineage>
</organism>
<name>A0AAN7SMT0_9COLE</name>
<sequence>MTRMAYEAEIDRLQRLYDKVQSDEEIVGGDSELEEDILEESEQANMIRTQSSQILIRIIVGMMIHTTMYLRKLLTLNELLREIEDIDDIADIPDEIVIFPPENANDCITDEDSGDENDVVLNNLPGCQLRANAEVRIDRNQEDVMANPDEVNQESESEDDLPLSTFVKKKLKHPNNITIR</sequence>
<proteinExistence type="predicted"/>
<feature type="compositionally biased region" description="Acidic residues" evidence="1">
    <location>
        <begin position="151"/>
        <end position="161"/>
    </location>
</feature>
<comment type="caution">
    <text evidence="2">The sequence shown here is derived from an EMBL/GenBank/DDBJ whole genome shotgun (WGS) entry which is preliminary data.</text>
</comment>
<evidence type="ECO:0000313" key="2">
    <source>
        <dbReference type="EMBL" id="KAK4876658.1"/>
    </source>
</evidence>
<keyword evidence="3" id="KW-1185">Reference proteome</keyword>
<dbReference type="Proteomes" id="UP001353858">
    <property type="component" value="Unassembled WGS sequence"/>
</dbReference>
<feature type="region of interest" description="Disordered" evidence="1">
    <location>
        <begin position="139"/>
        <end position="163"/>
    </location>
</feature>
<dbReference type="EMBL" id="JARPUR010000004">
    <property type="protein sequence ID" value="KAK4876658.1"/>
    <property type="molecule type" value="Genomic_DNA"/>
</dbReference>
<dbReference type="GO" id="GO:0043565">
    <property type="term" value="F:sequence-specific DNA binding"/>
    <property type="evidence" value="ECO:0007669"/>
    <property type="project" value="TreeGrafter"/>
</dbReference>
<gene>
    <name evidence="2" type="ORF">RN001_009164</name>
</gene>